<dbReference type="RefSeq" id="WP_075607762.1">
    <property type="nucleotide sequence ID" value="NZ_CP052766.1"/>
</dbReference>
<sequence>MSSTEYRRVVITGAGVVSWLGDDWAQVKANLSKESAVRFMQDWQKYEGPGTYFASPSIILNCQSITRKRKNAAWAE</sequence>
<dbReference type="Proteomes" id="UP000219285">
    <property type="component" value="Chromosome"/>
</dbReference>
<evidence type="ECO:0000313" key="2">
    <source>
        <dbReference type="Proteomes" id="UP000219285"/>
    </source>
</evidence>
<evidence type="ECO:0000313" key="1">
    <source>
        <dbReference type="EMBL" id="QJR80940.1"/>
    </source>
</evidence>
<reference evidence="1 2" key="2">
    <citation type="submission" date="2020-04" db="EMBL/GenBank/DDBJ databases">
        <title>Complete genome sequence of Alteromonas pelagimontana 5.12T.</title>
        <authorList>
            <person name="Sinha R.K."/>
            <person name="Krishnan K.P."/>
            <person name="Kurian J.P."/>
        </authorList>
    </citation>
    <scope>NUCLEOTIDE SEQUENCE [LARGE SCALE GENOMIC DNA]</scope>
    <source>
        <strain evidence="1 2">5.12</strain>
    </source>
</reference>
<dbReference type="EMBL" id="CP052766">
    <property type="protein sequence ID" value="QJR80940.1"/>
    <property type="molecule type" value="Genomic_DNA"/>
</dbReference>
<reference evidence="2" key="1">
    <citation type="submission" date="2014-12" db="EMBL/GenBank/DDBJ databases">
        <title>Complete genome sequence of a multi-drug resistant Klebsiella pneumoniae.</title>
        <authorList>
            <person name="Hua X."/>
            <person name="Chen Q."/>
            <person name="Li X."/>
            <person name="Feng Y."/>
            <person name="Ruan Z."/>
            <person name="Yu Y."/>
        </authorList>
    </citation>
    <scope>NUCLEOTIDE SEQUENCE [LARGE SCALE GENOMIC DNA]</scope>
    <source>
        <strain evidence="2">5.12</strain>
    </source>
</reference>
<protein>
    <recommendedName>
        <fullName evidence="3">Beta-ketoacyl synthase N-terminal domain-containing protein</fullName>
    </recommendedName>
</protein>
<organism evidence="1 2">
    <name type="scientific">Alteromonas pelagimontana</name>
    <dbReference type="NCBI Taxonomy" id="1858656"/>
    <lineage>
        <taxon>Bacteria</taxon>
        <taxon>Pseudomonadati</taxon>
        <taxon>Pseudomonadota</taxon>
        <taxon>Gammaproteobacteria</taxon>
        <taxon>Alteromonadales</taxon>
        <taxon>Alteromonadaceae</taxon>
        <taxon>Alteromonas/Salinimonas group</taxon>
        <taxon>Alteromonas</taxon>
    </lineage>
</organism>
<proteinExistence type="predicted"/>
<accession>A0A6M4ME96</accession>
<evidence type="ECO:0008006" key="3">
    <source>
        <dbReference type="Google" id="ProtNLM"/>
    </source>
</evidence>
<dbReference type="AlphaFoldDB" id="A0A6M4ME96"/>
<dbReference type="OrthoDB" id="292158at2"/>
<gene>
    <name evidence="1" type="ORF">CA267_009195</name>
</gene>
<dbReference type="KEGG" id="apel:CA267_009195"/>
<name>A0A6M4ME96_9ALTE</name>
<keyword evidence="2" id="KW-1185">Reference proteome</keyword>